<evidence type="ECO:0000313" key="1">
    <source>
        <dbReference type="EMBL" id="HHM96746.1"/>
    </source>
</evidence>
<sequence length="274" mass="30206">MTPEPQSSRDAVEQAMQDIVSLHRLTVNQLRDLIRVQRDTTDQLHVVSEALRQVGSLLRDMTNAQARVNDALIALSIQLERMTDVDDAMKQAIKGLVEQFQRAGPELDQLAGQLGGFGVLLRQLVREQERLLLASFRQDLEHRLPSLFCRSLTSLRWGVPGLFYDELAAQLPESAVDFWLAADLVVTGTLRHAQIPVQLWILVFVTPEADEALLARASATAMVLGDVLGSVLPAIAVLRPGDALETALSQGILLIADGMLHGWEQAVARWIIEG</sequence>
<name>A0A7C5RTB0_THERO</name>
<accession>A0A7C5RTB0</accession>
<gene>
    <name evidence="1" type="ORF">ENM21_05990</name>
</gene>
<dbReference type="AlphaFoldDB" id="A0A7C5RTB0"/>
<dbReference type="EMBL" id="DRWX01000279">
    <property type="protein sequence ID" value="HHM96746.1"/>
    <property type="molecule type" value="Genomic_DNA"/>
</dbReference>
<reference evidence="1" key="1">
    <citation type="journal article" date="2020" name="mSystems">
        <title>Genome- and Community-Level Interaction Insights into Carbon Utilization and Element Cycling Functions of Hydrothermarchaeota in Hydrothermal Sediment.</title>
        <authorList>
            <person name="Zhou Z."/>
            <person name="Liu Y."/>
            <person name="Xu W."/>
            <person name="Pan J."/>
            <person name="Luo Z.H."/>
            <person name="Li M."/>
        </authorList>
    </citation>
    <scope>NUCLEOTIDE SEQUENCE [LARGE SCALE GENOMIC DNA]</scope>
    <source>
        <strain evidence="1">SpSt-1065</strain>
    </source>
</reference>
<proteinExistence type="predicted"/>
<comment type="caution">
    <text evidence="1">The sequence shown here is derived from an EMBL/GenBank/DDBJ whole genome shotgun (WGS) entry which is preliminary data.</text>
</comment>
<organism evidence="1">
    <name type="scientific">Thermomicrobium roseum</name>
    <dbReference type="NCBI Taxonomy" id="500"/>
    <lineage>
        <taxon>Bacteria</taxon>
        <taxon>Pseudomonadati</taxon>
        <taxon>Thermomicrobiota</taxon>
        <taxon>Thermomicrobia</taxon>
        <taxon>Thermomicrobiales</taxon>
        <taxon>Thermomicrobiaceae</taxon>
        <taxon>Thermomicrobium</taxon>
    </lineage>
</organism>
<protein>
    <submittedName>
        <fullName evidence="1">Uncharacterized protein</fullName>
    </submittedName>
</protein>